<dbReference type="OMA" id="ERFHFHD"/>
<comment type="subcellular location">
    <subcellularLocation>
        <location evidence="2">Plastid</location>
        <location evidence="2">Chloroplast stroma</location>
    </subcellularLocation>
</comment>
<dbReference type="PROSITE" id="PS51144">
    <property type="entry name" value="ALPHA_CA_2"/>
    <property type="match status" value="1"/>
</dbReference>
<sequence>MGTGDSFNYDESSGRGPSHWGTLKPEWRQCSAGRRQSPIDIGRVQIRSNLGDLQKNYSAASAALVNGTFIVEVLWQGKAGKIQINRTEYGVVNVHWHSPSEHTFNGTRYDLELHLVHKSGQNNFAVVSMLYQIGLPDPFLAKLLPSIRGLGGGSKNETEVGSMNPESIGILSGRKYYRYVGSLTAPPCTEGVIWTIFHQARTVSRQQVEALKEVLPIVDKNNSRPTQALNGRQVFVYHPWGNFTNEKS</sequence>
<accession>A0A1R3KAU1</accession>
<dbReference type="InterPro" id="IPR036398">
    <property type="entry name" value="CA_dom_sf"/>
</dbReference>
<evidence type="ECO:0000256" key="2">
    <source>
        <dbReference type="ARBA" id="ARBA00004470"/>
    </source>
</evidence>
<evidence type="ECO:0000259" key="6">
    <source>
        <dbReference type="PROSITE" id="PS51144"/>
    </source>
</evidence>
<dbReference type="Proteomes" id="UP000188268">
    <property type="component" value="Unassembled WGS sequence"/>
</dbReference>
<dbReference type="GO" id="GO:0006730">
    <property type="term" value="P:one-carbon metabolic process"/>
    <property type="evidence" value="ECO:0007669"/>
    <property type="project" value="TreeGrafter"/>
</dbReference>
<dbReference type="Pfam" id="PF00194">
    <property type="entry name" value="Carb_anhydrase"/>
    <property type="match status" value="1"/>
</dbReference>
<dbReference type="CDD" id="cd03124">
    <property type="entry name" value="alpha_CA_prokaryotic_like"/>
    <property type="match status" value="1"/>
</dbReference>
<comment type="caution">
    <text evidence="7">The sequence shown here is derived from an EMBL/GenBank/DDBJ whole genome shotgun (WGS) entry which is preliminary data.</text>
</comment>
<protein>
    <submittedName>
        <fullName evidence="7">Alpha carbonic anhydrase</fullName>
    </submittedName>
</protein>
<dbReference type="SMART" id="SM01057">
    <property type="entry name" value="Carb_anhydrase"/>
    <property type="match status" value="1"/>
</dbReference>
<organism evidence="7 8">
    <name type="scientific">Corchorus capsularis</name>
    <name type="common">Jute</name>
    <dbReference type="NCBI Taxonomy" id="210143"/>
    <lineage>
        <taxon>Eukaryota</taxon>
        <taxon>Viridiplantae</taxon>
        <taxon>Streptophyta</taxon>
        <taxon>Embryophyta</taxon>
        <taxon>Tracheophyta</taxon>
        <taxon>Spermatophyta</taxon>
        <taxon>Magnoliopsida</taxon>
        <taxon>eudicotyledons</taxon>
        <taxon>Gunneridae</taxon>
        <taxon>Pentapetalae</taxon>
        <taxon>rosids</taxon>
        <taxon>malvids</taxon>
        <taxon>Malvales</taxon>
        <taxon>Malvaceae</taxon>
        <taxon>Grewioideae</taxon>
        <taxon>Apeibeae</taxon>
        <taxon>Corchorus</taxon>
    </lineage>
</organism>
<dbReference type="AlphaFoldDB" id="A0A1R3KAU1"/>
<dbReference type="OrthoDB" id="429145at2759"/>
<feature type="compositionally biased region" description="Polar residues" evidence="5">
    <location>
        <begin position="1"/>
        <end position="11"/>
    </location>
</feature>
<dbReference type="Gene3D" id="3.10.200.10">
    <property type="entry name" value="Alpha carbonic anhydrase"/>
    <property type="match status" value="1"/>
</dbReference>
<dbReference type="STRING" id="210143.A0A1R3KAU1"/>
<feature type="region of interest" description="Disordered" evidence="5">
    <location>
        <begin position="1"/>
        <end position="24"/>
    </location>
</feature>
<evidence type="ECO:0000313" key="7">
    <source>
        <dbReference type="EMBL" id="OMP04128.1"/>
    </source>
</evidence>
<dbReference type="InterPro" id="IPR023561">
    <property type="entry name" value="Carbonic_anhydrase_a-class"/>
</dbReference>
<dbReference type="InterPro" id="IPR041891">
    <property type="entry name" value="Alpha_CA_prokaryot-like"/>
</dbReference>
<dbReference type="InterPro" id="IPR001148">
    <property type="entry name" value="CA_dom"/>
</dbReference>
<name>A0A1R3KAU1_COCAP</name>
<reference evidence="7 8" key="1">
    <citation type="submission" date="2013-09" db="EMBL/GenBank/DDBJ databases">
        <title>Corchorus capsularis genome sequencing.</title>
        <authorList>
            <person name="Alam M."/>
            <person name="Haque M.S."/>
            <person name="Islam M.S."/>
            <person name="Emdad E.M."/>
            <person name="Islam M.M."/>
            <person name="Ahmed B."/>
            <person name="Halim A."/>
            <person name="Hossen Q.M.M."/>
            <person name="Hossain M.Z."/>
            <person name="Ahmed R."/>
            <person name="Khan M.M."/>
            <person name="Islam R."/>
            <person name="Rashid M.M."/>
            <person name="Khan S.A."/>
            <person name="Rahman M.S."/>
            <person name="Alam M."/>
        </authorList>
    </citation>
    <scope>NUCLEOTIDE SEQUENCE [LARGE SCALE GENOMIC DNA]</scope>
    <source>
        <strain evidence="8">cv. CVL-1</strain>
        <tissue evidence="7">Whole seedling</tissue>
    </source>
</reference>
<dbReference type="SUPFAM" id="SSF51069">
    <property type="entry name" value="Carbonic anhydrase"/>
    <property type="match status" value="1"/>
</dbReference>
<dbReference type="GO" id="GO:0008270">
    <property type="term" value="F:zinc ion binding"/>
    <property type="evidence" value="ECO:0007669"/>
    <property type="project" value="InterPro"/>
</dbReference>
<evidence type="ECO:0000256" key="4">
    <source>
        <dbReference type="ARBA" id="ARBA00048348"/>
    </source>
</evidence>
<evidence type="ECO:0000313" key="8">
    <source>
        <dbReference type="Proteomes" id="UP000188268"/>
    </source>
</evidence>
<feature type="domain" description="Alpha-carbonic anhydrase" evidence="6">
    <location>
        <begin position="5"/>
        <end position="238"/>
    </location>
</feature>
<evidence type="ECO:0000256" key="5">
    <source>
        <dbReference type="SAM" id="MobiDB-lite"/>
    </source>
</evidence>
<evidence type="ECO:0000256" key="1">
    <source>
        <dbReference type="ARBA" id="ARBA00002904"/>
    </source>
</evidence>
<evidence type="ECO:0000256" key="3">
    <source>
        <dbReference type="ARBA" id="ARBA00006365"/>
    </source>
</evidence>
<proteinExistence type="inferred from homology"/>
<gene>
    <name evidence="7" type="ORF">CCACVL1_02188</name>
</gene>
<dbReference type="GO" id="GO:0004089">
    <property type="term" value="F:carbonate dehydratase activity"/>
    <property type="evidence" value="ECO:0007669"/>
    <property type="project" value="UniProtKB-EC"/>
</dbReference>
<keyword evidence="8" id="KW-1185">Reference proteome</keyword>
<dbReference type="Gramene" id="OMP04128">
    <property type="protein sequence ID" value="OMP04128"/>
    <property type="gene ID" value="CCACVL1_02188"/>
</dbReference>
<dbReference type="EMBL" id="AWWV01005796">
    <property type="protein sequence ID" value="OMP04128.1"/>
    <property type="molecule type" value="Genomic_DNA"/>
</dbReference>
<comment type="function">
    <text evidence="1">Reversible hydration of carbon dioxide.</text>
</comment>
<dbReference type="PANTHER" id="PTHR18952">
    <property type="entry name" value="CARBONIC ANHYDRASE"/>
    <property type="match status" value="1"/>
</dbReference>
<comment type="catalytic activity">
    <reaction evidence="4">
        <text>hydrogencarbonate + H(+) = CO2 + H2O</text>
        <dbReference type="Rhea" id="RHEA:10748"/>
        <dbReference type="ChEBI" id="CHEBI:15377"/>
        <dbReference type="ChEBI" id="CHEBI:15378"/>
        <dbReference type="ChEBI" id="CHEBI:16526"/>
        <dbReference type="ChEBI" id="CHEBI:17544"/>
        <dbReference type="EC" id="4.2.1.1"/>
    </reaction>
</comment>
<comment type="similarity">
    <text evidence="3">Belongs to the alpha-class carbonic anhydrase family.</text>
</comment>
<dbReference type="GO" id="GO:0009570">
    <property type="term" value="C:chloroplast stroma"/>
    <property type="evidence" value="ECO:0007669"/>
    <property type="project" value="UniProtKB-SubCell"/>
</dbReference>
<dbReference type="PANTHER" id="PTHR18952:SF222">
    <property type="entry name" value="CARBONIC ANHYDRASE"/>
    <property type="match status" value="1"/>
</dbReference>